<protein>
    <submittedName>
        <fullName evidence="2">Uncharacterized protein</fullName>
    </submittedName>
</protein>
<keyword evidence="1" id="KW-0472">Membrane</keyword>
<sequence length="137" mass="15521">MAVFILTVTSDETRKHSPPATDLRFGLIILAIYILALICYAISWLLRPYRHPSRDAVAVGYETMSGDDVSELISDDGFEPALLGQISPERTYKQWKAETNDLANIAFGFDTWWAHESSTISTLFSDYFSVQFVWSQC</sequence>
<dbReference type="AlphaFoldDB" id="A0A9P9H1B3"/>
<feature type="transmembrane region" description="Helical" evidence="1">
    <location>
        <begin position="25"/>
        <end position="46"/>
    </location>
</feature>
<dbReference type="OrthoDB" id="5092418at2759"/>
<gene>
    <name evidence="2" type="ORF">B0J15DRAFT_400613</name>
</gene>
<keyword evidence="1" id="KW-1133">Transmembrane helix</keyword>
<keyword evidence="3" id="KW-1185">Reference proteome</keyword>
<reference evidence="2" key="1">
    <citation type="journal article" date="2021" name="Nat. Commun.">
        <title>Genetic determinants of endophytism in the Arabidopsis root mycobiome.</title>
        <authorList>
            <person name="Mesny F."/>
            <person name="Miyauchi S."/>
            <person name="Thiergart T."/>
            <person name="Pickel B."/>
            <person name="Atanasova L."/>
            <person name="Karlsson M."/>
            <person name="Huettel B."/>
            <person name="Barry K.W."/>
            <person name="Haridas S."/>
            <person name="Chen C."/>
            <person name="Bauer D."/>
            <person name="Andreopoulos W."/>
            <person name="Pangilinan J."/>
            <person name="LaButti K."/>
            <person name="Riley R."/>
            <person name="Lipzen A."/>
            <person name="Clum A."/>
            <person name="Drula E."/>
            <person name="Henrissat B."/>
            <person name="Kohler A."/>
            <person name="Grigoriev I.V."/>
            <person name="Martin F.M."/>
            <person name="Hacquard S."/>
        </authorList>
    </citation>
    <scope>NUCLEOTIDE SEQUENCE</scope>
    <source>
        <strain evidence="2">FSSC 5 MPI-SDFR-AT-0091</strain>
    </source>
</reference>
<keyword evidence="1" id="KW-0812">Transmembrane</keyword>
<name>A0A9P9H1B3_FUSSL</name>
<evidence type="ECO:0000313" key="2">
    <source>
        <dbReference type="EMBL" id="KAH7248409.1"/>
    </source>
</evidence>
<evidence type="ECO:0000256" key="1">
    <source>
        <dbReference type="SAM" id="Phobius"/>
    </source>
</evidence>
<evidence type="ECO:0000313" key="3">
    <source>
        <dbReference type="Proteomes" id="UP000736672"/>
    </source>
</evidence>
<dbReference type="EMBL" id="JAGTJS010000014">
    <property type="protein sequence ID" value="KAH7248409.1"/>
    <property type="molecule type" value="Genomic_DNA"/>
</dbReference>
<comment type="caution">
    <text evidence="2">The sequence shown here is derived from an EMBL/GenBank/DDBJ whole genome shotgun (WGS) entry which is preliminary data.</text>
</comment>
<proteinExistence type="predicted"/>
<organism evidence="2 3">
    <name type="scientific">Fusarium solani</name>
    <name type="common">Filamentous fungus</name>
    <dbReference type="NCBI Taxonomy" id="169388"/>
    <lineage>
        <taxon>Eukaryota</taxon>
        <taxon>Fungi</taxon>
        <taxon>Dikarya</taxon>
        <taxon>Ascomycota</taxon>
        <taxon>Pezizomycotina</taxon>
        <taxon>Sordariomycetes</taxon>
        <taxon>Hypocreomycetidae</taxon>
        <taxon>Hypocreales</taxon>
        <taxon>Nectriaceae</taxon>
        <taxon>Fusarium</taxon>
        <taxon>Fusarium solani species complex</taxon>
    </lineage>
</organism>
<dbReference type="Proteomes" id="UP000736672">
    <property type="component" value="Unassembled WGS sequence"/>
</dbReference>
<accession>A0A9P9H1B3</accession>